<evidence type="ECO:0000256" key="7">
    <source>
        <dbReference type="PROSITE-ProRule" id="PRU00176"/>
    </source>
</evidence>
<dbReference type="InterPro" id="IPR057652">
    <property type="entry name" value="DSRM_RDM1"/>
</dbReference>
<dbReference type="PROSITE" id="PS50102">
    <property type="entry name" value="RRM"/>
    <property type="match status" value="1"/>
</dbReference>
<feature type="domain" description="RRM" evidence="8">
    <location>
        <begin position="27"/>
        <end position="110"/>
    </location>
</feature>
<evidence type="ECO:0000313" key="9">
    <source>
        <dbReference type="EMBL" id="KAG5832069.1"/>
    </source>
</evidence>
<evidence type="ECO:0000256" key="6">
    <source>
        <dbReference type="ARBA" id="ARBA00023242"/>
    </source>
</evidence>
<dbReference type="GO" id="GO:0005730">
    <property type="term" value="C:nucleolus"/>
    <property type="evidence" value="ECO:0007669"/>
    <property type="project" value="UniProtKB-SubCell"/>
</dbReference>
<evidence type="ECO:0000256" key="2">
    <source>
        <dbReference type="ARBA" id="ARBA00004604"/>
    </source>
</evidence>
<sequence>MENSGRLLGMDIEADIIEFKVPNENNKTLFVWDILPTLSEAFIYESICGVFSGFGALYLVKVCQNAAVAEPGFYAIVKYYSSAQASKAQRTTDGKSLFQESPVKVRLCTRQNPAFASETKALSNPKCQELANRYLGFNGWSSKIITLQDLSGGDGACTGAETQALTLKYGCIVELTFPQHCVSCRGTGVAEESFQSHPDHLELCLTRGKLQKRAKDKALVDAFRNVLLVLLSNGKVAVECRFDPDQVLPVEDLQGLIKVNDISWSQCAGAGEEDFLSDLSLNASHWS</sequence>
<keyword evidence="3" id="KW-0963">Cytoplasm</keyword>
<dbReference type="FunFam" id="3.30.390.80:FF:000002">
    <property type="entry name" value="RAD52 motif containing 1"/>
    <property type="match status" value="1"/>
</dbReference>
<dbReference type="PANTHER" id="PTHR31164:SF1">
    <property type="entry name" value="RAD52 MOTIF-CONTAINING PROTEIN 1"/>
    <property type="match status" value="1"/>
</dbReference>
<keyword evidence="6" id="KW-0539">Nucleus</keyword>
<dbReference type="GO" id="GO:0006310">
    <property type="term" value="P:DNA recombination"/>
    <property type="evidence" value="ECO:0007669"/>
    <property type="project" value="UniProtKB-ARBA"/>
</dbReference>
<keyword evidence="5" id="KW-0238">DNA-binding</keyword>
<gene>
    <name evidence="9" type="ORF">ANANG_G00287210</name>
</gene>
<dbReference type="InterPro" id="IPR040224">
    <property type="entry name" value="RDM1"/>
</dbReference>
<protein>
    <recommendedName>
        <fullName evidence="8">RRM domain-containing protein</fullName>
    </recommendedName>
</protein>
<dbReference type="EMBL" id="JAFIRN010000017">
    <property type="protein sequence ID" value="KAG5832069.1"/>
    <property type="molecule type" value="Genomic_DNA"/>
</dbReference>
<reference evidence="9" key="1">
    <citation type="submission" date="2021-01" db="EMBL/GenBank/DDBJ databases">
        <title>A chromosome-scale assembly of European eel, Anguilla anguilla.</title>
        <authorList>
            <person name="Henkel C."/>
            <person name="Jong-Raadsen S.A."/>
            <person name="Dufour S."/>
            <person name="Weltzien F.-A."/>
            <person name="Palstra A.P."/>
            <person name="Pelster B."/>
            <person name="Spaink H.P."/>
            <person name="Van Den Thillart G.E."/>
            <person name="Jansen H."/>
            <person name="Zahm M."/>
            <person name="Klopp C."/>
            <person name="Cedric C."/>
            <person name="Louis A."/>
            <person name="Berthelot C."/>
            <person name="Parey E."/>
            <person name="Roest Crollius H."/>
            <person name="Montfort J."/>
            <person name="Robinson-Rechavi M."/>
            <person name="Bucao C."/>
            <person name="Bouchez O."/>
            <person name="Gislard M."/>
            <person name="Lluch J."/>
            <person name="Milhes M."/>
            <person name="Lampietro C."/>
            <person name="Lopez Roques C."/>
            <person name="Donnadieu C."/>
            <person name="Braasch I."/>
            <person name="Desvignes T."/>
            <person name="Postlethwait J."/>
            <person name="Bobe J."/>
            <person name="Guiguen Y."/>
            <person name="Dirks R."/>
        </authorList>
    </citation>
    <scope>NUCLEOTIDE SEQUENCE</scope>
    <source>
        <strain evidence="9">Tag_6206</strain>
        <tissue evidence="9">Liver</tissue>
    </source>
</reference>
<evidence type="ECO:0000256" key="3">
    <source>
        <dbReference type="ARBA" id="ARBA00022490"/>
    </source>
</evidence>
<dbReference type="GO" id="GO:0006302">
    <property type="term" value="P:double-strand break repair"/>
    <property type="evidence" value="ECO:0007669"/>
    <property type="project" value="UniProtKB-ARBA"/>
</dbReference>
<dbReference type="SUPFAM" id="SSF54928">
    <property type="entry name" value="RNA-binding domain, RBD"/>
    <property type="match status" value="1"/>
</dbReference>
<accession>A0A9D3LKH6</accession>
<name>A0A9D3LKH6_ANGAN</name>
<dbReference type="GO" id="GO:0003723">
    <property type="term" value="F:RNA binding"/>
    <property type="evidence" value="ECO:0007669"/>
    <property type="project" value="UniProtKB-UniRule"/>
</dbReference>
<dbReference type="InterPro" id="IPR000504">
    <property type="entry name" value="RRM_dom"/>
</dbReference>
<dbReference type="InterPro" id="IPR042525">
    <property type="entry name" value="Rad52_Rad59_Rad22_sf"/>
</dbReference>
<evidence type="ECO:0000259" key="8">
    <source>
        <dbReference type="PROSITE" id="PS50102"/>
    </source>
</evidence>
<dbReference type="InterPro" id="IPR034200">
    <property type="entry name" value="RDM1_RRM"/>
</dbReference>
<dbReference type="Gene3D" id="3.30.390.80">
    <property type="entry name" value="DNA repair protein Rad52/59/22"/>
    <property type="match status" value="1"/>
</dbReference>
<evidence type="ECO:0000256" key="1">
    <source>
        <dbReference type="ARBA" id="ARBA00004496"/>
    </source>
</evidence>
<dbReference type="AlphaFoldDB" id="A0A9D3LKH6"/>
<dbReference type="CDD" id="cd12364">
    <property type="entry name" value="RRM_RDM1"/>
    <property type="match status" value="1"/>
</dbReference>
<dbReference type="GO" id="GO:0005737">
    <property type="term" value="C:cytoplasm"/>
    <property type="evidence" value="ECO:0007669"/>
    <property type="project" value="UniProtKB-SubCell"/>
</dbReference>
<keyword evidence="4 7" id="KW-0694">RNA-binding</keyword>
<dbReference type="SUPFAM" id="SSF54768">
    <property type="entry name" value="dsRNA-binding domain-like"/>
    <property type="match status" value="1"/>
</dbReference>
<proteinExistence type="predicted"/>
<keyword evidence="10" id="KW-1185">Reference proteome</keyword>
<comment type="caution">
    <text evidence="9">The sequence shown here is derived from an EMBL/GenBank/DDBJ whole genome shotgun (WGS) entry which is preliminary data.</text>
</comment>
<dbReference type="InterPro" id="IPR035979">
    <property type="entry name" value="RBD_domain_sf"/>
</dbReference>
<organism evidence="9 10">
    <name type="scientific">Anguilla anguilla</name>
    <name type="common">European freshwater eel</name>
    <name type="synonym">Muraena anguilla</name>
    <dbReference type="NCBI Taxonomy" id="7936"/>
    <lineage>
        <taxon>Eukaryota</taxon>
        <taxon>Metazoa</taxon>
        <taxon>Chordata</taxon>
        <taxon>Craniata</taxon>
        <taxon>Vertebrata</taxon>
        <taxon>Euteleostomi</taxon>
        <taxon>Actinopterygii</taxon>
        <taxon>Neopterygii</taxon>
        <taxon>Teleostei</taxon>
        <taxon>Anguilliformes</taxon>
        <taxon>Anguillidae</taxon>
        <taxon>Anguilla</taxon>
    </lineage>
</organism>
<evidence type="ECO:0000256" key="4">
    <source>
        <dbReference type="ARBA" id="ARBA00022884"/>
    </source>
</evidence>
<comment type="subcellular location">
    <subcellularLocation>
        <location evidence="1">Cytoplasm</location>
    </subcellularLocation>
    <subcellularLocation>
        <location evidence="2">Nucleus</location>
        <location evidence="2">Nucleolus</location>
    </subcellularLocation>
</comment>
<dbReference type="GO" id="GO:0003677">
    <property type="term" value="F:DNA binding"/>
    <property type="evidence" value="ECO:0007669"/>
    <property type="project" value="UniProtKB-KW"/>
</dbReference>
<dbReference type="PANTHER" id="PTHR31164">
    <property type="entry name" value="RAD52 MOTIF-CONTAINING PROTEIN 1"/>
    <property type="match status" value="1"/>
</dbReference>
<evidence type="ECO:0000313" key="10">
    <source>
        <dbReference type="Proteomes" id="UP001044222"/>
    </source>
</evidence>
<dbReference type="Pfam" id="PF25517">
    <property type="entry name" value="DSRM_RDM1"/>
    <property type="match status" value="1"/>
</dbReference>
<evidence type="ECO:0000256" key="5">
    <source>
        <dbReference type="ARBA" id="ARBA00023125"/>
    </source>
</evidence>
<dbReference type="Proteomes" id="UP001044222">
    <property type="component" value="Chromosome 17"/>
</dbReference>